<keyword evidence="1" id="KW-0472">Membrane</keyword>
<evidence type="ECO:0000313" key="3">
    <source>
        <dbReference type="EMBL" id="KAL3072109.1"/>
    </source>
</evidence>
<dbReference type="PROSITE" id="PS00280">
    <property type="entry name" value="BPTI_KUNITZ_1"/>
    <property type="match status" value="1"/>
</dbReference>
<organism evidence="3 4">
    <name type="scientific">Heterodera schachtii</name>
    <name type="common">Sugarbeet cyst nematode worm</name>
    <name type="synonym">Tylenchus schachtii</name>
    <dbReference type="NCBI Taxonomy" id="97005"/>
    <lineage>
        <taxon>Eukaryota</taxon>
        <taxon>Metazoa</taxon>
        <taxon>Ecdysozoa</taxon>
        <taxon>Nematoda</taxon>
        <taxon>Chromadorea</taxon>
        <taxon>Rhabditida</taxon>
        <taxon>Tylenchina</taxon>
        <taxon>Tylenchomorpha</taxon>
        <taxon>Tylenchoidea</taxon>
        <taxon>Heteroderidae</taxon>
        <taxon>Heteroderinae</taxon>
        <taxon>Heterodera</taxon>
    </lineage>
</organism>
<proteinExistence type="predicted"/>
<dbReference type="Gene3D" id="4.10.410.10">
    <property type="entry name" value="Pancreatic trypsin inhibitor Kunitz domain"/>
    <property type="match status" value="2"/>
</dbReference>
<dbReference type="PANTHER" id="PTHR46339">
    <property type="entry name" value="PROTEIN CBG15282-RELATED"/>
    <property type="match status" value="1"/>
</dbReference>
<keyword evidence="1" id="KW-0812">Transmembrane</keyword>
<dbReference type="SUPFAM" id="SSF57362">
    <property type="entry name" value="BPTI-like"/>
    <property type="match status" value="2"/>
</dbReference>
<dbReference type="EMBL" id="JBICCN010000374">
    <property type="protein sequence ID" value="KAL3072109.1"/>
    <property type="molecule type" value="Genomic_DNA"/>
</dbReference>
<feature type="domain" description="BPTI/Kunitz inhibitor" evidence="2">
    <location>
        <begin position="316"/>
        <end position="369"/>
    </location>
</feature>
<gene>
    <name evidence="3" type="ORF">niasHS_016284</name>
</gene>
<dbReference type="InterPro" id="IPR020901">
    <property type="entry name" value="Prtase_inh_Kunz-CS"/>
</dbReference>
<comment type="caution">
    <text evidence="3">The sequence shown here is derived from an EMBL/GenBank/DDBJ whole genome shotgun (WGS) entry which is preliminary data.</text>
</comment>
<dbReference type="Pfam" id="PF00014">
    <property type="entry name" value="Kunitz_BPTI"/>
    <property type="match status" value="2"/>
</dbReference>
<dbReference type="CDD" id="cd00109">
    <property type="entry name" value="Kunitz-type"/>
    <property type="match status" value="1"/>
</dbReference>
<evidence type="ECO:0000256" key="1">
    <source>
        <dbReference type="SAM" id="Phobius"/>
    </source>
</evidence>
<dbReference type="InterPro" id="IPR002223">
    <property type="entry name" value="Kunitz_BPTI"/>
</dbReference>
<feature type="transmembrane region" description="Helical" evidence="1">
    <location>
        <begin position="158"/>
        <end position="183"/>
    </location>
</feature>
<name>A0ABD2HUN6_HETSC</name>
<sequence>MSQIRRRRSSLMGWAAAAGCAMLLMSFTSITLLIERVQAKPSTPVGGPYSEHGSQCNETWRPNLIEPLQKCSSTQANNECQKGYHCNGAGFCCPDKGTVCRMETDSGHESKAEPYKHTRRFAYDQTACSSDDDDDCLHHSRSSFFHHHFLNHSPQSSAWLLLCCALGKIVIVLLHFVCFIKVVDGDNEHQQQQMQRDPGGAEQICFEPRDLGVSCPKDGPGKSKMFYYNKILGSCQPFIYKGCAGNLNRFSSATECRKTCSKLSKKTQEWVLAERCNASHLIPDGHYIECVAGKCPEGHKCHPTEGVCCPRKKYVCALQDDSGTFADGVPDKPRFAWSADIKSCWRFSYFGAKGNYNNFATFHDCLNFCDETIN</sequence>
<protein>
    <recommendedName>
        <fullName evidence="2">BPTI/Kunitz inhibitor domain-containing protein</fullName>
    </recommendedName>
</protein>
<feature type="transmembrane region" description="Helical" evidence="1">
    <location>
        <begin position="12"/>
        <end position="34"/>
    </location>
</feature>
<dbReference type="InterPro" id="IPR006150">
    <property type="entry name" value="Cys_repeat_1"/>
</dbReference>
<dbReference type="Proteomes" id="UP001620645">
    <property type="component" value="Unassembled WGS sequence"/>
</dbReference>
<dbReference type="PRINTS" id="PR00759">
    <property type="entry name" value="BASICPTASE"/>
</dbReference>
<dbReference type="InterPro" id="IPR053014">
    <property type="entry name" value="Cuticle_assoc_divergent"/>
</dbReference>
<dbReference type="PROSITE" id="PS50279">
    <property type="entry name" value="BPTI_KUNITZ_2"/>
    <property type="match status" value="2"/>
</dbReference>
<dbReference type="PROSITE" id="PS51257">
    <property type="entry name" value="PROKAR_LIPOPROTEIN"/>
    <property type="match status" value="1"/>
</dbReference>
<keyword evidence="4" id="KW-1185">Reference proteome</keyword>
<evidence type="ECO:0000259" key="2">
    <source>
        <dbReference type="PROSITE" id="PS50279"/>
    </source>
</evidence>
<reference evidence="3 4" key="1">
    <citation type="submission" date="2024-10" db="EMBL/GenBank/DDBJ databases">
        <authorList>
            <person name="Kim D."/>
        </authorList>
    </citation>
    <scope>NUCLEOTIDE SEQUENCE [LARGE SCALE GENOMIC DNA]</scope>
    <source>
        <strain evidence="3">Taebaek</strain>
    </source>
</reference>
<evidence type="ECO:0000313" key="4">
    <source>
        <dbReference type="Proteomes" id="UP001620645"/>
    </source>
</evidence>
<dbReference type="AlphaFoldDB" id="A0ABD2HUN6"/>
<feature type="domain" description="BPTI/Kunitz inhibitor" evidence="2">
    <location>
        <begin position="205"/>
        <end position="260"/>
    </location>
</feature>
<keyword evidence="1" id="KW-1133">Transmembrane helix</keyword>
<dbReference type="InterPro" id="IPR036880">
    <property type="entry name" value="Kunitz_BPTI_sf"/>
</dbReference>
<accession>A0ABD2HUN6</accession>
<dbReference type="SMART" id="SM00131">
    <property type="entry name" value="KU"/>
    <property type="match status" value="2"/>
</dbReference>
<dbReference type="SMART" id="SM00289">
    <property type="entry name" value="WR1"/>
    <property type="match status" value="2"/>
</dbReference>